<gene>
    <name evidence="2" type="ORF">LSAT_V11C100021960</name>
</gene>
<reference evidence="2 3" key="1">
    <citation type="journal article" date="2017" name="Nat. Commun.">
        <title>Genome assembly with in vitro proximity ligation data and whole-genome triplication in lettuce.</title>
        <authorList>
            <person name="Reyes-Chin-Wo S."/>
            <person name="Wang Z."/>
            <person name="Yang X."/>
            <person name="Kozik A."/>
            <person name="Arikit S."/>
            <person name="Song C."/>
            <person name="Xia L."/>
            <person name="Froenicke L."/>
            <person name="Lavelle D.O."/>
            <person name="Truco M.J."/>
            <person name="Xia R."/>
            <person name="Zhu S."/>
            <person name="Xu C."/>
            <person name="Xu H."/>
            <person name="Xu X."/>
            <person name="Cox K."/>
            <person name="Korf I."/>
            <person name="Meyers B.C."/>
            <person name="Michelmore R.W."/>
        </authorList>
    </citation>
    <scope>NUCLEOTIDE SEQUENCE [LARGE SCALE GENOMIC DNA]</scope>
    <source>
        <strain evidence="3">cv. Salinas</strain>
        <tissue evidence="2">Seedlings</tissue>
    </source>
</reference>
<keyword evidence="3" id="KW-1185">Reference proteome</keyword>
<dbReference type="EMBL" id="NBSK02000001">
    <property type="protein sequence ID" value="KAJ0227764.1"/>
    <property type="molecule type" value="Genomic_DNA"/>
</dbReference>
<feature type="domain" description="DUF659" evidence="1">
    <location>
        <begin position="18"/>
        <end position="161"/>
    </location>
</feature>
<dbReference type="Pfam" id="PF04937">
    <property type="entry name" value="DUF659"/>
    <property type="match status" value="1"/>
</dbReference>
<evidence type="ECO:0000313" key="2">
    <source>
        <dbReference type="EMBL" id="KAJ0227764.1"/>
    </source>
</evidence>
<proteinExistence type="predicted"/>
<name>A0A9R1XXN2_LACSA</name>
<dbReference type="InterPro" id="IPR012337">
    <property type="entry name" value="RNaseH-like_sf"/>
</dbReference>
<dbReference type="SUPFAM" id="SSF53098">
    <property type="entry name" value="Ribonuclease H-like"/>
    <property type="match status" value="1"/>
</dbReference>
<dbReference type="PANTHER" id="PTHR32166">
    <property type="entry name" value="OSJNBA0013A04.12 PROTEIN"/>
    <property type="match status" value="1"/>
</dbReference>
<dbReference type="Proteomes" id="UP000235145">
    <property type="component" value="Unassembled WGS sequence"/>
</dbReference>
<dbReference type="InterPro" id="IPR007021">
    <property type="entry name" value="DUF659"/>
</dbReference>
<comment type="caution">
    <text evidence="2">The sequence shown here is derived from an EMBL/GenBank/DDBJ whole genome shotgun (WGS) entry which is preliminary data.</text>
</comment>
<evidence type="ECO:0000259" key="1">
    <source>
        <dbReference type="Pfam" id="PF04937"/>
    </source>
</evidence>
<sequence>MISVIKNAPDGYKPPSCEKARIVLHDECVRDVEKELIPIKETWITQGVSIVSDGCSNVKHKPLINVLAFNSHVATFMYAEDFSGVEKSGVEISKFLLGAIDNIGPSNMLQVVTDNVANCKAARREIERMHKHIFWSPCCVHTLNLIFKDLAKEFYWLAETYMRGKGIVKYFINHTHALSFCRENSTLELLKVAKTCFAPHYIVLKRLIECREALSTTIVLNLWREWVKNADEPTRIVKAKIIDTIKDDEFWDDVKNILAITKPIFLLLKFYDGEGPKMGEIYERMDNMLGEIKDVIRENKYASYYPQVEKILLDRWEKMTIPLHCLEFALNPKYYDKYCLAKLAPVA</sequence>
<dbReference type="PANTHER" id="PTHR32166:SF123">
    <property type="entry name" value="BED-TYPE DOMAIN-CONTAINING PROTEIN"/>
    <property type="match status" value="1"/>
</dbReference>
<evidence type="ECO:0000313" key="3">
    <source>
        <dbReference type="Proteomes" id="UP000235145"/>
    </source>
</evidence>
<dbReference type="AlphaFoldDB" id="A0A9R1XXN2"/>
<accession>A0A9R1XXN2</accession>
<organism evidence="2 3">
    <name type="scientific">Lactuca sativa</name>
    <name type="common">Garden lettuce</name>
    <dbReference type="NCBI Taxonomy" id="4236"/>
    <lineage>
        <taxon>Eukaryota</taxon>
        <taxon>Viridiplantae</taxon>
        <taxon>Streptophyta</taxon>
        <taxon>Embryophyta</taxon>
        <taxon>Tracheophyta</taxon>
        <taxon>Spermatophyta</taxon>
        <taxon>Magnoliopsida</taxon>
        <taxon>eudicotyledons</taxon>
        <taxon>Gunneridae</taxon>
        <taxon>Pentapetalae</taxon>
        <taxon>asterids</taxon>
        <taxon>campanulids</taxon>
        <taxon>Asterales</taxon>
        <taxon>Asteraceae</taxon>
        <taxon>Cichorioideae</taxon>
        <taxon>Cichorieae</taxon>
        <taxon>Lactucinae</taxon>
        <taxon>Lactuca</taxon>
    </lineage>
</organism>
<protein>
    <recommendedName>
        <fullName evidence="1">DUF659 domain-containing protein</fullName>
    </recommendedName>
</protein>